<feature type="compositionally biased region" description="Basic and acidic residues" evidence="9">
    <location>
        <begin position="128"/>
        <end position="144"/>
    </location>
</feature>
<dbReference type="NCBIfam" id="TIGR01410">
    <property type="entry name" value="tatB"/>
    <property type="match status" value="1"/>
</dbReference>
<evidence type="ECO:0000256" key="6">
    <source>
        <dbReference type="ARBA" id="ARBA00022989"/>
    </source>
</evidence>
<dbReference type="InterPro" id="IPR018448">
    <property type="entry name" value="TatB"/>
</dbReference>
<organism evidence="10">
    <name type="scientific">hydrothermal vent metagenome</name>
    <dbReference type="NCBI Taxonomy" id="652676"/>
    <lineage>
        <taxon>unclassified sequences</taxon>
        <taxon>metagenomes</taxon>
        <taxon>ecological metagenomes</taxon>
    </lineage>
</organism>
<protein>
    <submittedName>
        <fullName evidence="10">Twin-arginine translocation protein TatB</fullName>
    </submittedName>
</protein>
<evidence type="ECO:0000256" key="5">
    <source>
        <dbReference type="ARBA" id="ARBA00022927"/>
    </source>
</evidence>
<evidence type="ECO:0000313" key="10">
    <source>
        <dbReference type="EMBL" id="SFV65737.1"/>
    </source>
</evidence>
<keyword evidence="5" id="KW-0653">Protein transport</keyword>
<evidence type="ECO:0000256" key="8">
    <source>
        <dbReference type="ARBA" id="ARBA00023136"/>
    </source>
</evidence>
<reference evidence="10" key="1">
    <citation type="submission" date="2016-10" db="EMBL/GenBank/DDBJ databases">
        <authorList>
            <person name="de Groot N.N."/>
        </authorList>
    </citation>
    <scope>NUCLEOTIDE SEQUENCE</scope>
</reference>
<keyword evidence="2" id="KW-0813">Transport</keyword>
<gene>
    <name evidence="10" type="ORF">MNB_SM-6-576</name>
</gene>
<feature type="compositionally biased region" description="Basic and acidic residues" evidence="9">
    <location>
        <begin position="96"/>
        <end position="120"/>
    </location>
</feature>
<keyword evidence="7" id="KW-0811">Translocation</keyword>
<dbReference type="Gene3D" id="1.20.5.3310">
    <property type="match status" value="1"/>
</dbReference>
<proteinExistence type="inferred from homology"/>
<dbReference type="Pfam" id="PF02416">
    <property type="entry name" value="TatA_B_E"/>
    <property type="match status" value="1"/>
</dbReference>
<evidence type="ECO:0000256" key="2">
    <source>
        <dbReference type="ARBA" id="ARBA00022448"/>
    </source>
</evidence>
<evidence type="ECO:0000256" key="7">
    <source>
        <dbReference type="ARBA" id="ARBA00023010"/>
    </source>
</evidence>
<evidence type="ECO:0000256" key="3">
    <source>
        <dbReference type="ARBA" id="ARBA00022475"/>
    </source>
</evidence>
<dbReference type="EMBL" id="FPHK01000095">
    <property type="protein sequence ID" value="SFV65737.1"/>
    <property type="molecule type" value="Genomic_DNA"/>
</dbReference>
<dbReference type="InterPro" id="IPR003369">
    <property type="entry name" value="TatA/B/E"/>
</dbReference>
<keyword evidence="4" id="KW-0812">Transmembrane</keyword>
<dbReference type="AlphaFoldDB" id="A0A1W1CJ48"/>
<keyword evidence="6" id="KW-1133">Transmembrane helix</keyword>
<accession>A0A1W1CJ48</accession>
<keyword evidence="3" id="KW-1003">Cell membrane</keyword>
<evidence type="ECO:0000256" key="1">
    <source>
        <dbReference type="ARBA" id="ARBA00004167"/>
    </source>
</evidence>
<dbReference type="GO" id="GO:0016020">
    <property type="term" value="C:membrane"/>
    <property type="evidence" value="ECO:0007669"/>
    <property type="project" value="InterPro"/>
</dbReference>
<dbReference type="GO" id="GO:0043953">
    <property type="term" value="P:protein transport by the Tat complex"/>
    <property type="evidence" value="ECO:0007669"/>
    <property type="project" value="InterPro"/>
</dbReference>
<sequence length="144" mass="16355">MFGMGFTEILLIAVIAILFLGPDKLPSTMIEIAKFFRSVKNTIGSVKDSLEEEMHVDTIKKEALAYKKELLKASESLHKVNDVHASLGAEINHILDDDFKQEKPTPTEDKPQKETQEVTFKKKKKVKNKDLEEKPVEKEDNTDV</sequence>
<keyword evidence="8" id="KW-0472">Membrane</keyword>
<comment type="subcellular location">
    <subcellularLocation>
        <location evidence="1">Membrane</location>
        <topology evidence="1">Single-pass membrane protein</topology>
    </subcellularLocation>
</comment>
<dbReference type="GO" id="GO:0008320">
    <property type="term" value="F:protein transmembrane transporter activity"/>
    <property type="evidence" value="ECO:0007669"/>
    <property type="project" value="InterPro"/>
</dbReference>
<name>A0A1W1CJ48_9ZZZZ</name>
<dbReference type="HAMAP" id="MF_00237">
    <property type="entry name" value="TatB"/>
    <property type="match status" value="1"/>
</dbReference>
<evidence type="ECO:0000256" key="9">
    <source>
        <dbReference type="SAM" id="MobiDB-lite"/>
    </source>
</evidence>
<feature type="region of interest" description="Disordered" evidence="9">
    <location>
        <begin position="96"/>
        <end position="144"/>
    </location>
</feature>
<dbReference type="PRINTS" id="PR01506">
    <property type="entry name" value="TATBPROTEIN"/>
</dbReference>
<evidence type="ECO:0000256" key="4">
    <source>
        <dbReference type="ARBA" id="ARBA00022692"/>
    </source>
</evidence>